<sequence>MSSNGWIGVDLDGTLAHYEGEQGVHHIGVPIPLMVGRVRKWLAEGKEVRIMTARVSGADSTDDVVRRDAEKARTCIKLWCSIVFGQVLAVTHRKDFKMIELWDDRVVRVELNTGKVMSESEDRPCWE</sequence>
<accession>A0A0F9DUD7</accession>
<gene>
    <name evidence="1" type="ORF">LCGC14_2155870</name>
</gene>
<dbReference type="InterPro" id="IPR036412">
    <property type="entry name" value="HAD-like_sf"/>
</dbReference>
<proteinExistence type="predicted"/>
<dbReference type="Gene3D" id="3.40.50.1000">
    <property type="entry name" value="HAD superfamily/HAD-like"/>
    <property type="match status" value="1"/>
</dbReference>
<organism evidence="1">
    <name type="scientific">marine sediment metagenome</name>
    <dbReference type="NCBI Taxonomy" id="412755"/>
    <lineage>
        <taxon>unclassified sequences</taxon>
        <taxon>metagenomes</taxon>
        <taxon>ecological metagenomes</taxon>
    </lineage>
</organism>
<reference evidence="1" key="1">
    <citation type="journal article" date="2015" name="Nature">
        <title>Complex archaea that bridge the gap between prokaryotes and eukaryotes.</title>
        <authorList>
            <person name="Spang A."/>
            <person name="Saw J.H."/>
            <person name="Jorgensen S.L."/>
            <person name="Zaremba-Niedzwiedzka K."/>
            <person name="Martijn J."/>
            <person name="Lind A.E."/>
            <person name="van Eijk R."/>
            <person name="Schleper C."/>
            <person name="Guy L."/>
            <person name="Ettema T.J."/>
        </authorList>
    </citation>
    <scope>NUCLEOTIDE SEQUENCE</scope>
</reference>
<dbReference type="SUPFAM" id="SSF56784">
    <property type="entry name" value="HAD-like"/>
    <property type="match status" value="1"/>
</dbReference>
<evidence type="ECO:0000313" key="1">
    <source>
        <dbReference type="EMBL" id="KKL65349.1"/>
    </source>
</evidence>
<dbReference type="EMBL" id="LAZR01027564">
    <property type="protein sequence ID" value="KKL65349.1"/>
    <property type="molecule type" value="Genomic_DNA"/>
</dbReference>
<protein>
    <recommendedName>
        <fullName evidence="2">FCP1 homology domain-containing protein</fullName>
    </recommendedName>
</protein>
<evidence type="ECO:0008006" key="2">
    <source>
        <dbReference type="Google" id="ProtNLM"/>
    </source>
</evidence>
<comment type="caution">
    <text evidence="1">The sequence shown here is derived from an EMBL/GenBank/DDBJ whole genome shotgun (WGS) entry which is preliminary data.</text>
</comment>
<dbReference type="AlphaFoldDB" id="A0A0F9DUD7"/>
<name>A0A0F9DUD7_9ZZZZ</name>
<dbReference type="InterPro" id="IPR023214">
    <property type="entry name" value="HAD_sf"/>
</dbReference>